<comment type="function">
    <text evidence="7">Dual specificity phosphatase able to dephosphorylate phosphotyrosine, phosphoserine and phosphothreonine residues, with a preference for phosphotyrosine as a substrate.</text>
</comment>
<dbReference type="GO" id="GO:0008138">
    <property type="term" value="F:protein tyrosine/serine/threonine phosphatase activity"/>
    <property type="evidence" value="ECO:0007669"/>
    <property type="project" value="UniProtKB-UniRule"/>
</dbReference>
<comment type="catalytic activity">
    <reaction evidence="5 7">
        <text>O-phospho-L-threonyl-[protein] + H2O = L-threonyl-[protein] + phosphate</text>
        <dbReference type="Rhea" id="RHEA:47004"/>
        <dbReference type="Rhea" id="RHEA-COMP:11060"/>
        <dbReference type="Rhea" id="RHEA-COMP:11605"/>
        <dbReference type="ChEBI" id="CHEBI:15377"/>
        <dbReference type="ChEBI" id="CHEBI:30013"/>
        <dbReference type="ChEBI" id="CHEBI:43474"/>
        <dbReference type="ChEBI" id="CHEBI:61977"/>
        <dbReference type="EC" id="3.1.3.16"/>
    </reaction>
</comment>
<evidence type="ECO:0000256" key="7">
    <source>
        <dbReference type="RuleBase" id="RU366038"/>
    </source>
</evidence>
<comment type="catalytic activity">
    <reaction evidence="7">
        <text>O-phospho-L-tyrosyl-[protein] + H2O = L-tyrosyl-[protein] + phosphate</text>
        <dbReference type="Rhea" id="RHEA:10684"/>
        <dbReference type="Rhea" id="RHEA-COMP:10136"/>
        <dbReference type="Rhea" id="RHEA-COMP:20101"/>
        <dbReference type="ChEBI" id="CHEBI:15377"/>
        <dbReference type="ChEBI" id="CHEBI:43474"/>
        <dbReference type="ChEBI" id="CHEBI:46858"/>
        <dbReference type="ChEBI" id="CHEBI:61978"/>
        <dbReference type="EC" id="3.1.3.48"/>
    </reaction>
</comment>
<dbReference type="AlphaFoldDB" id="A0ABD2BL27"/>
<accession>A0ABD2BL27</accession>
<dbReference type="PROSITE" id="PS50054">
    <property type="entry name" value="TYR_PHOSPHATASE_DUAL"/>
    <property type="match status" value="1"/>
</dbReference>
<proteinExistence type="inferred from homology"/>
<dbReference type="SMART" id="SM00195">
    <property type="entry name" value="DSPc"/>
    <property type="match status" value="1"/>
</dbReference>
<evidence type="ECO:0000313" key="11">
    <source>
        <dbReference type="Proteomes" id="UP001607303"/>
    </source>
</evidence>
<dbReference type="InterPro" id="IPR029021">
    <property type="entry name" value="Prot-tyrosine_phosphatase-like"/>
</dbReference>
<dbReference type="Proteomes" id="UP001607303">
    <property type="component" value="Unassembled WGS sequence"/>
</dbReference>
<comment type="similarity">
    <text evidence="1 7">Belongs to the protein-tyrosine phosphatase family. Non-receptor class dual specificity subfamily.</text>
</comment>
<sequence length="223" mass="25337">MRLSWRDADRDFRKHLPGGETTERHLTETLHSVKTGFKPLPGFDPERDDLEYYRAQQEIDCDEVYPGIYIGDALVSTLELLNLCATAKNKSYLKMLGITHLLNAAEGKTFGFVNTGKDYYVNTTIKYLGLSLADHPTVDISKYFHTAASFIDEAVSSNGKVFVHCMLGVSRSATCVLAYLMIKKNMLAVDAIRIVREKRDIHPNYGFRSQLAQLDNQLRRQRL</sequence>
<dbReference type="Pfam" id="PF00782">
    <property type="entry name" value="DSPc"/>
    <property type="match status" value="1"/>
</dbReference>
<evidence type="ECO:0000259" key="8">
    <source>
        <dbReference type="PROSITE" id="PS50054"/>
    </source>
</evidence>
<name>A0ABD2BL27_VESMC</name>
<dbReference type="PANTHER" id="PTHR45682:SF5">
    <property type="entry name" value="DUAL SPECIFICITY PROTEIN PHOSPHATASE"/>
    <property type="match status" value="1"/>
</dbReference>
<dbReference type="InterPro" id="IPR016130">
    <property type="entry name" value="Tyr_Pase_AS"/>
</dbReference>
<protein>
    <recommendedName>
        <fullName evidence="7">Dual specificity protein phosphatase</fullName>
        <ecNumber evidence="7">3.1.3.16</ecNumber>
        <ecNumber evidence="7">3.1.3.48</ecNumber>
    </recommendedName>
</protein>
<evidence type="ECO:0000256" key="2">
    <source>
        <dbReference type="ARBA" id="ARBA00022801"/>
    </source>
</evidence>
<dbReference type="PANTHER" id="PTHR45682">
    <property type="entry name" value="AGAP008228-PA"/>
    <property type="match status" value="1"/>
</dbReference>
<feature type="active site" description="Phosphocysteine intermediate" evidence="6">
    <location>
        <position position="165"/>
    </location>
</feature>
<evidence type="ECO:0000256" key="3">
    <source>
        <dbReference type="ARBA" id="ARBA00022912"/>
    </source>
</evidence>
<dbReference type="InterPro" id="IPR000340">
    <property type="entry name" value="Dual-sp_phosphatase_cat-dom"/>
</dbReference>
<evidence type="ECO:0000256" key="6">
    <source>
        <dbReference type="PIRSR" id="PIRSR620405-1"/>
    </source>
</evidence>
<dbReference type="InterPro" id="IPR000387">
    <property type="entry name" value="Tyr_Pase_dom"/>
</dbReference>
<evidence type="ECO:0000259" key="9">
    <source>
        <dbReference type="PROSITE" id="PS50056"/>
    </source>
</evidence>
<comment type="catalytic activity">
    <reaction evidence="4 7">
        <text>O-phospho-L-seryl-[protein] + H2O = L-seryl-[protein] + phosphate</text>
        <dbReference type="Rhea" id="RHEA:20629"/>
        <dbReference type="Rhea" id="RHEA-COMP:9863"/>
        <dbReference type="Rhea" id="RHEA-COMP:11604"/>
        <dbReference type="ChEBI" id="CHEBI:15377"/>
        <dbReference type="ChEBI" id="CHEBI:29999"/>
        <dbReference type="ChEBI" id="CHEBI:43474"/>
        <dbReference type="ChEBI" id="CHEBI:83421"/>
        <dbReference type="EC" id="3.1.3.16"/>
    </reaction>
</comment>
<evidence type="ECO:0000313" key="10">
    <source>
        <dbReference type="EMBL" id="KAL2733478.1"/>
    </source>
</evidence>
<comment type="caution">
    <text evidence="10">The sequence shown here is derived from an EMBL/GenBank/DDBJ whole genome shotgun (WGS) entry which is preliminary data.</text>
</comment>
<organism evidence="10 11">
    <name type="scientific">Vespula maculifrons</name>
    <name type="common">Eastern yellow jacket</name>
    <name type="synonym">Wasp</name>
    <dbReference type="NCBI Taxonomy" id="7453"/>
    <lineage>
        <taxon>Eukaryota</taxon>
        <taxon>Metazoa</taxon>
        <taxon>Ecdysozoa</taxon>
        <taxon>Arthropoda</taxon>
        <taxon>Hexapoda</taxon>
        <taxon>Insecta</taxon>
        <taxon>Pterygota</taxon>
        <taxon>Neoptera</taxon>
        <taxon>Endopterygota</taxon>
        <taxon>Hymenoptera</taxon>
        <taxon>Apocrita</taxon>
        <taxon>Aculeata</taxon>
        <taxon>Vespoidea</taxon>
        <taxon>Vespidae</taxon>
        <taxon>Vespinae</taxon>
        <taxon>Vespula</taxon>
    </lineage>
</organism>
<keyword evidence="2 7" id="KW-0378">Hydrolase</keyword>
<dbReference type="CDD" id="cd14515">
    <property type="entry name" value="DUSP3-like"/>
    <property type="match status" value="1"/>
</dbReference>
<dbReference type="InterPro" id="IPR020405">
    <property type="entry name" value="Atypical_DUSP_subfamA"/>
</dbReference>
<dbReference type="PRINTS" id="PR01909">
    <property type="entry name" value="ADSPHPHTASEA"/>
</dbReference>
<reference evidence="10 11" key="1">
    <citation type="journal article" date="2024" name="Ann. Entomol. Soc. Am.">
        <title>Genomic analyses of the southern and eastern yellowjacket wasps (Hymenoptera: Vespidae) reveal evolutionary signatures of social life.</title>
        <authorList>
            <person name="Catto M.A."/>
            <person name="Caine P.B."/>
            <person name="Orr S.E."/>
            <person name="Hunt B.G."/>
            <person name="Goodisman M.A.D."/>
        </authorList>
    </citation>
    <scope>NUCLEOTIDE SEQUENCE [LARGE SCALE GENOMIC DNA]</scope>
    <source>
        <strain evidence="10">232</strain>
        <tissue evidence="10">Head and thorax</tissue>
    </source>
</reference>
<dbReference type="EMBL" id="JAYRBN010000074">
    <property type="protein sequence ID" value="KAL2733478.1"/>
    <property type="molecule type" value="Genomic_DNA"/>
</dbReference>
<feature type="domain" description="Tyrosine-protein phosphatase" evidence="8">
    <location>
        <begin position="60"/>
        <end position="220"/>
    </location>
</feature>
<dbReference type="SUPFAM" id="SSF52799">
    <property type="entry name" value="(Phosphotyrosine protein) phosphatases II"/>
    <property type="match status" value="1"/>
</dbReference>
<dbReference type="PROSITE" id="PS00383">
    <property type="entry name" value="TYR_PHOSPHATASE_1"/>
    <property type="match status" value="1"/>
</dbReference>
<evidence type="ECO:0000256" key="4">
    <source>
        <dbReference type="ARBA" id="ARBA00047761"/>
    </source>
</evidence>
<evidence type="ECO:0000256" key="1">
    <source>
        <dbReference type="ARBA" id="ARBA00008601"/>
    </source>
</evidence>
<keyword evidence="11" id="KW-1185">Reference proteome</keyword>
<dbReference type="InterPro" id="IPR020422">
    <property type="entry name" value="TYR_PHOSPHATASE_DUAL_dom"/>
</dbReference>
<dbReference type="Gene3D" id="3.90.190.10">
    <property type="entry name" value="Protein tyrosine phosphatase superfamily"/>
    <property type="match status" value="1"/>
</dbReference>
<dbReference type="GO" id="GO:0004722">
    <property type="term" value="F:protein serine/threonine phosphatase activity"/>
    <property type="evidence" value="ECO:0007669"/>
    <property type="project" value="UniProtKB-EC"/>
</dbReference>
<evidence type="ECO:0000256" key="5">
    <source>
        <dbReference type="ARBA" id="ARBA00048336"/>
    </source>
</evidence>
<dbReference type="EC" id="3.1.3.16" evidence="7"/>
<keyword evidence="3 7" id="KW-0904">Protein phosphatase</keyword>
<dbReference type="GO" id="GO:0004725">
    <property type="term" value="F:protein tyrosine phosphatase activity"/>
    <property type="evidence" value="ECO:0007669"/>
    <property type="project" value="UniProtKB-EC"/>
</dbReference>
<dbReference type="EC" id="3.1.3.48" evidence="7"/>
<dbReference type="PROSITE" id="PS50056">
    <property type="entry name" value="TYR_PHOSPHATASE_2"/>
    <property type="match status" value="1"/>
</dbReference>
<gene>
    <name evidence="10" type="ORF">V1477_014446</name>
</gene>
<feature type="domain" description="Tyrosine specific protein phosphatases" evidence="9">
    <location>
        <begin position="141"/>
        <end position="199"/>
    </location>
</feature>